<feature type="non-terminal residue" evidence="8">
    <location>
        <position position="262"/>
    </location>
</feature>
<dbReference type="InterPro" id="IPR036803">
    <property type="entry name" value="Porphobilinogen_deaminase_C_sf"/>
</dbReference>
<dbReference type="PIRSF" id="PIRSF001438">
    <property type="entry name" value="4pyrrol_synth_OHMeBilane_synth"/>
    <property type="match status" value="1"/>
</dbReference>
<keyword evidence="5" id="KW-0627">Porphyrin biosynthesis</keyword>
<dbReference type="Gene3D" id="3.30.160.40">
    <property type="entry name" value="Porphobilinogen deaminase, C-terminal domain"/>
    <property type="match status" value="1"/>
</dbReference>
<feature type="domain" description="Porphobilinogen deaminase C-terminal" evidence="7">
    <location>
        <begin position="221"/>
        <end position="262"/>
    </location>
</feature>
<dbReference type="FunFam" id="3.40.190.10:FF:000005">
    <property type="entry name" value="Porphobilinogen deaminase"/>
    <property type="match status" value="1"/>
</dbReference>
<evidence type="ECO:0000313" key="8">
    <source>
        <dbReference type="EMBL" id="GAG23385.1"/>
    </source>
</evidence>
<dbReference type="GO" id="GO:0004418">
    <property type="term" value="F:hydroxymethylbilane synthase activity"/>
    <property type="evidence" value="ECO:0007669"/>
    <property type="project" value="UniProtKB-EC"/>
</dbReference>
<name>X0VYH6_9ZZZZ</name>
<organism evidence="8">
    <name type="scientific">marine sediment metagenome</name>
    <dbReference type="NCBI Taxonomy" id="412755"/>
    <lineage>
        <taxon>unclassified sequences</taxon>
        <taxon>metagenomes</taxon>
        <taxon>ecological metagenomes</taxon>
    </lineage>
</organism>
<dbReference type="EMBL" id="BARS01030572">
    <property type="protein sequence ID" value="GAG23385.1"/>
    <property type="molecule type" value="Genomic_DNA"/>
</dbReference>
<protein>
    <recommendedName>
        <fullName evidence="3">hydroxymethylbilane synthase</fullName>
        <ecNumber evidence="3">2.5.1.61</ecNumber>
    </recommendedName>
</protein>
<dbReference type="PROSITE" id="PS00533">
    <property type="entry name" value="PORPHOBILINOGEN_DEAM"/>
    <property type="match status" value="1"/>
</dbReference>
<sequence length="262" mass="27759">LIGTRASRLARIQAETVREMLSSLHPERAWLLREIRSEGDVERQASLASIGGRGVFVKALEEKLLGGEIDLAVHSLKDMPTRLATGLKIGAVLPREDARDALVSRGGPTLDDLPKGAVVGTGSVRRRAQLLAYRSDLVVQDIRGNVDTRLRKLKNGAYDALILAAAALIRLRLTSTVSQYLPPALMLPAAGQGALAVEVRESDEEAKGLVRPLNHLPTEAAVRAERAFLSALGGGCAVPVAAHAAVADGRLNLQGMVADPDG</sequence>
<feature type="non-terminal residue" evidence="8">
    <location>
        <position position="1"/>
    </location>
</feature>
<dbReference type="AlphaFoldDB" id="X0VYH6"/>
<dbReference type="PANTHER" id="PTHR11557:SF0">
    <property type="entry name" value="PORPHOBILINOGEN DEAMINASE"/>
    <property type="match status" value="1"/>
</dbReference>
<dbReference type="InterPro" id="IPR022419">
    <property type="entry name" value="Porphobilin_deaminase_cofac_BS"/>
</dbReference>
<dbReference type="PANTHER" id="PTHR11557">
    <property type="entry name" value="PORPHOBILINOGEN DEAMINASE"/>
    <property type="match status" value="1"/>
</dbReference>
<evidence type="ECO:0000256" key="2">
    <source>
        <dbReference type="ARBA" id="ARBA00005638"/>
    </source>
</evidence>
<dbReference type="SUPFAM" id="SSF54782">
    <property type="entry name" value="Porphobilinogen deaminase (hydroxymethylbilane synthase), C-terminal domain"/>
    <property type="match status" value="1"/>
</dbReference>
<dbReference type="GO" id="GO:0006783">
    <property type="term" value="P:heme biosynthetic process"/>
    <property type="evidence" value="ECO:0007669"/>
    <property type="project" value="TreeGrafter"/>
</dbReference>
<dbReference type="InterPro" id="IPR022418">
    <property type="entry name" value="Porphobilinogen_deaminase_C"/>
</dbReference>
<proteinExistence type="inferred from homology"/>
<dbReference type="Pfam" id="PF03900">
    <property type="entry name" value="Porphobil_deamC"/>
    <property type="match status" value="1"/>
</dbReference>
<gene>
    <name evidence="8" type="ORF">S01H1_47674</name>
</gene>
<dbReference type="EC" id="2.5.1.61" evidence="3"/>
<dbReference type="SUPFAM" id="SSF53850">
    <property type="entry name" value="Periplasmic binding protein-like II"/>
    <property type="match status" value="1"/>
</dbReference>
<evidence type="ECO:0000256" key="1">
    <source>
        <dbReference type="ARBA" id="ARBA00001916"/>
    </source>
</evidence>
<dbReference type="Pfam" id="PF01379">
    <property type="entry name" value="Porphobil_deam"/>
    <property type="match status" value="1"/>
</dbReference>
<evidence type="ECO:0000256" key="3">
    <source>
        <dbReference type="ARBA" id="ARBA00012655"/>
    </source>
</evidence>
<comment type="caution">
    <text evidence="8">The sequence shown here is derived from an EMBL/GenBank/DDBJ whole genome shotgun (WGS) entry which is preliminary data.</text>
</comment>
<evidence type="ECO:0000259" key="7">
    <source>
        <dbReference type="Pfam" id="PF03900"/>
    </source>
</evidence>
<accession>X0VYH6</accession>
<feature type="domain" description="Porphobilinogen deaminase N-terminal" evidence="6">
    <location>
        <begin position="2"/>
        <end position="206"/>
    </location>
</feature>
<comment type="similarity">
    <text evidence="2">Belongs to the HMBS family.</text>
</comment>
<dbReference type="Gene3D" id="3.40.190.10">
    <property type="entry name" value="Periplasmic binding protein-like II"/>
    <property type="match status" value="2"/>
</dbReference>
<evidence type="ECO:0000256" key="4">
    <source>
        <dbReference type="ARBA" id="ARBA00022679"/>
    </source>
</evidence>
<evidence type="ECO:0000256" key="5">
    <source>
        <dbReference type="ARBA" id="ARBA00023244"/>
    </source>
</evidence>
<comment type="cofactor">
    <cofactor evidence="1">
        <name>dipyrromethane</name>
        <dbReference type="ChEBI" id="CHEBI:60342"/>
    </cofactor>
</comment>
<dbReference type="InterPro" id="IPR000860">
    <property type="entry name" value="HemC"/>
</dbReference>
<dbReference type="InterPro" id="IPR022417">
    <property type="entry name" value="Porphobilin_deaminase_N"/>
</dbReference>
<dbReference type="GO" id="GO:0005737">
    <property type="term" value="C:cytoplasm"/>
    <property type="evidence" value="ECO:0007669"/>
    <property type="project" value="TreeGrafter"/>
</dbReference>
<evidence type="ECO:0000259" key="6">
    <source>
        <dbReference type="Pfam" id="PF01379"/>
    </source>
</evidence>
<dbReference type="NCBIfam" id="TIGR00212">
    <property type="entry name" value="hemC"/>
    <property type="match status" value="1"/>
</dbReference>
<keyword evidence="4" id="KW-0808">Transferase</keyword>
<dbReference type="HAMAP" id="MF_00260">
    <property type="entry name" value="Porphobil_deam"/>
    <property type="match status" value="1"/>
</dbReference>
<dbReference type="PRINTS" id="PR00151">
    <property type="entry name" value="PORPHBDMNASE"/>
</dbReference>
<reference evidence="8" key="1">
    <citation type="journal article" date="2014" name="Front. Microbiol.">
        <title>High frequency of phylogenetically diverse reductive dehalogenase-homologous genes in deep subseafloor sedimentary metagenomes.</title>
        <authorList>
            <person name="Kawai M."/>
            <person name="Futagami T."/>
            <person name="Toyoda A."/>
            <person name="Takaki Y."/>
            <person name="Nishi S."/>
            <person name="Hori S."/>
            <person name="Arai W."/>
            <person name="Tsubouchi T."/>
            <person name="Morono Y."/>
            <person name="Uchiyama I."/>
            <person name="Ito T."/>
            <person name="Fujiyama A."/>
            <person name="Inagaki F."/>
            <person name="Takami H."/>
        </authorList>
    </citation>
    <scope>NUCLEOTIDE SEQUENCE</scope>
    <source>
        <strain evidence="8">Expedition CK06-06</strain>
    </source>
</reference>